<organism evidence="8 9">
    <name type="scientific">Candidatus Cohnella colombiensis</name>
    <dbReference type="NCBI Taxonomy" id="3121368"/>
    <lineage>
        <taxon>Bacteria</taxon>
        <taxon>Bacillati</taxon>
        <taxon>Bacillota</taxon>
        <taxon>Bacilli</taxon>
        <taxon>Bacillales</taxon>
        <taxon>Paenibacillaceae</taxon>
        <taxon>Cohnella</taxon>
    </lineage>
</organism>
<feature type="transmembrane region" description="Helical" evidence="6">
    <location>
        <begin position="162"/>
        <end position="182"/>
    </location>
</feature>
<feature type="domain" description="EamA" evidence="7">
    <location>
        <begin position="8"/>
        <end position="146"/>
    </location>
</feature>
<feature type="transmembrane region" description="Helical" evidence="6">
    <location>
        <begin position="7"/>
        <end position="31"/>
    </location>
</feature>
<comment type="subcellular location">
    <subcellularLocation>
        <location evidence="1">Endomembrane system</location>
        <topology evidence="1">Multi-pass membrane protein</topology>
    </subcellularLocation>
</comment>
<evidence type="ECO:0000313" key="8">
    <source>
        <dbReference type="EMBL" id="WEK53766.1"/>
    </source>
</evidence>
<dbReference type="PANTHER" id="PTHR32322">
    <property type="entry name" value="INNER MEMBRANE TRANSPORTER"/>
    <property type="match status" value="1"/>
</dbReference>
<name>A0AA95JB87_9BACL</name>
<proteinExistence type="inferred from homology"/>
<keyword evidence="4 6" id="KW-1133">Transmembrane helix</keyword>
<feature type="transmembrane region" description="Helical" evidence="6">
    <location>
        <begin position="131"/>
        <end position="150"/>
    </location>
</feature>
<sequence length="307" mass="32950">MKKSQKLWAMTLVLIGAVSYGLLSPVFKLAIADGLGVAHLTFLQVFSGTVLLWLVLLIDKLGKRTVSFAGLKHSWYKFAIIGVSGLALTTVFINEALGRLDASLVIVLLFQYTWITIMLESIWKKQWPNRAEWIAIGCVMMGTVFAVGLIGQGTSDINGIGIMYGLLAAIVYSLFFFLSGIVKAEVNPLAKSIVMSTASVFLVILIYSPAQYDWSNGFSNVWWGLLLGILGLALPFFCFNIGIPKLGGGLAALLGAMELPAAVVASFFLLGEPITLWQVAGIALIIIGIMVAQRNANGSDAAGKEGE</sequence>
<evidence type="ECO:0000256" key="2">
    <source>
        <dbReference type="ARBA" id="ARBA00007362"/>
    </source>
</evidence>
<evidence type="ECO:0000256" key="4">
    <source>
        <dbReference type="ARBA" id="ARBA00022989"/>
    </source>
</evidence>
<evidence type="ECO:0000259" key="7">
    <source>
        <dbReference type="Pfam" id="PF00892"/>
    </source>
</evidence>
<feature type="transmembrane region" description="Helical" evidence="6">
    <location>
        <begin position="276"/>
        <end position="292"/>
    </location>
</feature>
<gene>
    <name evidence="8" type="ORF">P0Y55_14450</name>
</gene>
<feature type="transmembrane region" description="Helical" evidence="6">
    <location>
        <begin position="189"/>
        <end position="210"/>
    </location>
</feature>
<keyword evidence="3 6" id="KW-0812">Transmembrane</keyword>
<dbReference type="InterPro" id="IPR000620">
    <property type="entry name" value="EamA_dom"/>
</dbReference>
<evidence type="ECO:0000313" key="9">
    <source>
        <dbReference type="Proteomes" id="UP001178662"/>
    </source>
</evidence>
<feature type="domain" description="EamA" evidence="7">
    <location>
        <begin position="160"/>
        <end position="291"/>
    </location>
</feature>
<dbReference type="SUPFAM" id="SSF103481">
    <property type="entry name" value="Multidrug resistance efflux transporter EmrE"/>
    <property type="match status" value="2"/>
</dbReference>
<dbReference type="AlphaFoldDB" id="A0AA95JB87"/>
<dbReference type="InterPro" id="IPR050638">
    <property type="entry name" value="AA-Vitamin_Transporters"/>
</dbReference>
<feature type="transmembrane region" description="Helical" evidence="6">
    <location>
        <begin position="250"/>
        <end position="270"/>
    </location>
</feature>
<dbReference type="Pfam" id="PF00892">
    <property type="entry name" value="EamA"/>
    <property type="match status" value="2"/>
</dbReference>
<dbReference type="PANTHER" id="PTHR32322:SF2">
    <property type="entry name" value="EAMA DOMAIN-CONTAINING PROTEIN"/>
    <property type="match status" value="1"/>
</dbReference>
<feature type="transmembrane region" description="Helical" evidence="6">
    <location>
        <begin position="37"/>
        <end position="58"/>
    </location>
</feature>
<protein>
    <submittedName>
        <fullName evidence="8">DMT family transporter</fullName>
    </submittedName>
</protein>
<feature type="transmembrane region" description="Helical" evidence="6">
    <location>
        <begin position="102"/>
        <end position="119"/>
    </location>
</feature>
<evidence type="ECO:0000256" key="3">
    <source>
        <dbReference type="ARBA" id="ARBA00022692"/>
    </source>
</evidence>
<comment type="similarity">
    <text evidence="2">Belongs to the EamA transporter family.</text>
</comment>
<dbReference type="InterPro" id="IPR037185">
    <property type="entry name" value="EmrE-like"/>
</dbReference>
<dbReference type="Proteomes" id="UP001178662">
    <property type="component" value="Chromosome"/>
</dbReference>
<evidence type="ECO:0000256" key="5">
    <source>
        <dbReference type="ARBA" id="ARBA00023136"/>
    </source>
</evidence>
<accession>A0AA95JB87</accession>
<evidence type="ECO:0000256" key="6">
    <source>
        <dbReference type="SAM" id="Phobius"/>
    </source>
</evidence>
<dbReference type="EMBL" id="CP119317">
    <property type="protein sequence ID" value="WEK53766.1"/>
    <property type="molecule type" value="Genomic_DNA"/>
</dbReference>
<evidence type="ECO:0000256" key="1">
    <source>
        <dbReference type="ARBA" id="ARBA00004127"/>
    </source>
</evidence>
<keyword evidence="5 6" id="KW-0472">Membrane</keyword>
<feature type="transmembrane region" description="Helical" evidence="6">
    <location>
        <begin position="78"/>
        <end position="96"/>
    </location>
</feature>
<keyword evidence="9" id="KW-1185">Reference proteome</keyword>
<feature type="transmembrane region" description="Helical" evidence="6">
    <location>
        <begin position="222"/>
        <end position="243"/>
    </location>
</feature>
<dbReference type="Gene3D" id="1.10.3730.20">
    <property type="match status" value="1"/>
</dbReference>
<reference evidence="8" key="1">
    <citation type="submission" date="2023-03" db="EMBL/GenBank/DDBJ databases">
        <title>Andean soil-derived lignocellulolytic bacterial consortium as a source of novel taxa and putative plastic-active enzymes.</title>
        <authorList>
            <person name="Diaz-Garcia L."/>
            <person name="Chuvochina M."/>
            <person name="Feuerriegel G."/>
            <person name="Bunk B."/>
            <person name="Sproer C."/>
            <person name="Streit W.R."/>
            <person name="Rodriguez L.M."/>
            <person name="Overmann J."/>
            <person name="Jimenez D.J."/>
        </authorList>
    </citation>
    <scope>NUCLEOTIDE SEQUENCE</scope>
    <source>
        <strain evidence="8">MAG 2441</strain>
    </source>
</reference>
<dbReference type="GO" id="GO:0016020">
    <property type="term" value="C:membrane"/>
    <property type="evidence" value="ECO:0007669"/>
    <property type="project" value="UniProtKB-SubCell"/>
</dbReference>